<feature type="transmembrane region" description="Helical" evidence="1">
    <location>
        <begin position="116"/>
        <end position="144"/>
    </location>
</feature>
<proteinExistence type="predicted"/>
<reference evidence="3 4" key="1">
    <citation type="submission" date="2024-03" db="EMBL/GenBank/DDBJ databases">
        <title>Draft genome sequence of Pseudonocardia nematodicida JCM 31783.</title>
        <authorList>
            <person name="Butdee W."/>
            <person name="Duangmal K."/>
        </authorList>
    </citation>
    <scope>NUCLEOTIDE SEQUENCE [LARGE SCALE GENOMIC DNA]</scope>
    <source>
        <strain evidence="3 4">JCM 31783</strain>
    </source>
</reference>
<dbReference type="Pfam" id="PF07331">
    <property type="entry name" value="TctB"/>
    <property type="match status" value="1"/>
</dbReference>
<protein>
    <submittedName>
        <fullName evidence="3">Tripartite tricarboxylate transporter TctB family protein</fullName>
    </submittedName>
</protein>
<accession>A0ABV1K5S5</accession>
<evidence type="ECO:0000256" key="1">
    <source>
        <dbReference type="SAM" id="Phobius"/>
    </source>
</evidence>
<sequence length="184" mass="19203">MSTTDRTSGDGAEARAAVDDAVPAGRGIDRSGVVISATLLVVFVVALVLAGDWSFRAALTPLLVSGTGAALSGLYLVTALVGRRRGRPPSAGDRPSSGDETARVFREADRRSWVSALLWTGGFFLATWVLGLAVTAACFAAAYLRVQARSGWPACLLYAVAIGLTTWLLFGVVFEIALPEGLFG</sequence>
<dbReference type="Proteomes" id="UP001494902">
    <property type="component" value="Unassembled WGS sequence"/>
</dbReference>
<comment type="caution">
    <text evidence="3">The sequence shown here is derived from an EMBL/GenBank/DDBJ whole genome shotgun (WGS) entry which is preliminary data.</text>
</comment>
<gene>
    <name evidence="3" type="ORF">WIS52_05045</name>
</gene>
<name>A0ABV1K5S5_9PSEU</name>
<feature type="transmembrane region" description="Helical" evidence="1">
    <location>
        <begin position="32"/>
        <end position="50"/>
    </location>
</feature>
<organism evidence="3 4">
    <name type="scientific">Pseudonocardia nematodicida</name>
    <dbReference type="NCBI Taxonomy" id="1206997"/>
    <lineage>
        <taxon>Bacteria</taxon>
        <taxon>Bacillati</taxon>
        <taxon>Actinomycetota</taxon>
        <taxon>Actinomycetes</taxon>
        <taxon>Pseudonocardiales</taxon>
        <taxon>Pseudonocardiaceae</taxon>
        <taxon>Pseudonocardia</taxon>
    </lineage>
</organism>
<keyword evidence="4" id="KW-1185">Reference proteome</keyword>
<evidence type="ECO:0000313" key="3">
    <source>
        <dbReference type="EMBL" id="MEQ3549827.1"/>
    </source>
</evidence>
<evidence type="ECO:0000259" key="2">
    <source>
        <dbReference type="Pfam" id="PF07331"/>
    </source>
</evidence>
<keyword evidence="1" id="KW-0812">Transmembrane</keyword>
<feature type="transmembrane region" description="Helical" evidence="1">
    <location>
        <begin position="62"/>
        <end position="81"/>
    </location>
</feature>
<feature type="transmembrane region" description="Helical" evidence="1">
    <location>
        <begin position="156"/>
        <end position="178"/>
    </location>
</feature>
<keyword evidence="1" id="KW-1133">Transmembrane helix</keyword>
<feature type="domain" description="DUF1468" evidence="2">
    <location>
        <begin position="36"/>
        <end position="179"/>
    </location>
</feature>
<evidence type="ECO:0000313" key="4">
    <source>
        <dbReference type="Proteomes" id="UP001494902"/>
    </source>
</evidence>
<dbReference type="InterPro" id="IPR009936">
    <property type="entry name" value="DUF1468"/>
</dbReference>
<keyword evidence="1" id="KW-0472">Membrane</keyword>
<dbReference type="RefSeq" id="WP_349296922.1">
    <property type="nucleotide sequence ID" value="NZ_JBEDNQ010000002.1"/>
</dbReference>
<dbReference type="EMBL" id="JBEDNQ010000002">
    <property type="protein sequence ID" value="MEQ3549827.1"/>
    <property type="molecule type" value="Genomic_DNA"/>
</dbReference>